<comment type="caution">
    <text evidence="2">The sequence shown here is derived from an EMBL/GenBank/DDBJ whole genome shotgun (WGS) entry which is preliminary data.</text>
</comment>
<accession>A0A4Y2IXG7</accession>
<feature type="region of interest" description="Disordered" evidence="1">
    <location>
        <begin position="1"/>
        <end position="32"/>
    </location>
</feature>
<name>A0A4Y2IXG7_ARAVE</name>
<sequence length="169" mass="19430">MPIRTTRIGIKHGTGRQEEGNPDITKGTADTQRKRTWTAHLETCRILSLSDVVSFRPIDIITIHLQSHDLGQRHNLLDSRLHRYCLKPLEVTFDNAFRPNLLPSRREGSLGDLFPPIFDYLGVDKDMEVMFPKLSENKTGPFMASRWLIGCFNDISEHKFAKICDHKQC</sequence>
<dbReference type="EMBL" id="BGPR01002954">
    <property type="protein sequence ID" value="GBM81566.1"/>
    <property type="molecule type" value="Genomic_DNA"/>
</dbReference>
<reference evidence="2 3" key="1">
    <citation type="journal article" date="2019" name="Sci. Rep.">
        <title>Orb-weaving spider Araneus ventricosus genome elucidates the spidroin gene catalogue.</title>
        <authorList>
            <person name="Kono N."/>
            <person name="Nakamura H."/>
            <person name="Ohtoshi R."/>
            <person name="Moran D.A.P."/>
            <person name="Shinohara A."/>
            <person name="Yoshida Y."/>
            <person name="Fujiwara M."/>
            <person name="Mori M."/>
            <person name="Tomita M."/>
            <person name="Arakawa K."/>
        </authorList>
    </citation>
    <scope>NUCLEOTIDE SEQUENCE [LARGE SCALE GENOMIC DNA]</scope>
</reference>
<keyword evidence="3" id="KW-1185">Reference proteome</keyword>
<evidence type="ECO:0000313" key="3">
    <source>
        <dbReference type="Proteomes" id="UP000499080"/>
    </source>
</evidence>
<organism evidence="2 3">
    <name type="scientific">Araneus ventricosus</name>
    <name type="common">Orbweaver spider</name>
    <name type="synonym">Epeira ventricosa</name>
    <dbReference type="NCBI Taxonomy" id="182803"/>
    <lineage>
        <taxon>Eukaryota</taxon>
        <taxon>Metazoa</taxon>
        <taxon>Ecdysozoa</taxon>
        <taxon>Arthropoda</taxon>
        <taxon>Chelicerata</taxon>
        <taxon>Arachnida</taxon>
        <taxon>Araneae</taxon>
        <taxon>Araneomorphae</taxon>
        <taxon>Entelegynae</taxon>
        <taxon>Araneoidea</taxon>
        <taxon>Araneidae</taxon>
        <taxon>Araneus</taxon>
    </lineage>
</organism>
<dbReference type="AlphaFoldDB" id="A0A4Y2IXG7"/>
<evidence type="ECO:0000256" key="1">
    <source>
        <dbReference type="SAM" id="MobiDB-lite"/>
    </source>
</evidence>
<dbReference type="Proteomes" id="UP000499080">
    <property type="component" value="Unassembled WGS sequence"/>
</dbReference>
<gene>
    <name evidence="2" type="ORF">AVEN_190275_1</name>
</gene>
<evidence type="ECO:0000313" key="2">
    <source>
        <dbReference type="EMBL" id="GBM81566.1"/>
    </source>
</evidence>
<proteinExistence type="predicted"/>
<protein>
    <submittedName>
        <fullName evidence="2">Uncharacterized protein</fullName>
    </submittedName>
</protein>